<gene>
    <name evidence="1" type="ORF">GA0061070_100499</name>
</gene>
<dbReference type="Proteomes" id="UP000198515">
    <property type="component" value="Unassembled WGS sequence"/>
</dbReference>
<evidence type="ECO:0000313" key="2">
    <source>
        <dbReference type="Proteomes" id="UP000198515"/>
    </source>
</evidence>
<name>A0A1C4AFD5_9ENTR</name>
<proteinExistence type="predicted"/>
<keyword evidence="2" id="KW-1185">Reference proteome</keyword>
<dbReference type="EMBL" id="FMBC01000004">
    <property type="protein sequence ID" value="SCB93344.1"/>
    <property type="molecule type" value="Genomic_DNA"/>
</dbReference>
<reference evidence="2" key="1">
    <citation type="submission" date="2016-08" db="EMBL/GenBank/DDBJ databases">
        <authorList>
            <person name="Varghese N."/>
            <person name="Submissions Spin"/>
        </authorList>
    </citation>
    <scope>NUCLEOTIDE SEQUENCE [LARGE SCALE GENOMIC DNA]</scope>
    <source>
        <strain evidence="2">REICA_142</strain>
    </source>
</reference>
<organism evidence="1 2">
    <name type="scientific">Kosakonia oryziphila</name>
    <dbReference type="NCBI Taxonomy" id="1005667"/>
    <lineage>
        <taxon>Bacteria</taxon>
        <taxon>Pseudomonadati</taxon>
        <taxon>Pseudomonadota</taxon>
        <taxon>Gammaproteobacteria</taxon>
        <taxon>Enterobacterales</taxon>
        <taxon>Enterobacteriaceae</taxon>
        <taxon>Kosakonia</taxon>
    </lineage>
</organism>
<dbReference type="OrthoDB" id="6578465at2"/>
<dbReference type="AlphaFoldDB" id="A0A1C4AFD5"/>
<protein>
    <submittedName>
        <fullName evidence="1">Uncharacterized protein</fullName>
    </submittedName>
</protein>
<sequence length="74" mass="8546">METVVRVFTSYPTFLWITWCKILFIASDQIWKTWRVVAQYIASIIKLSFKSLCCINFTGNGKLADYGGKLLSIF</sequence>
<accession>A0A1C4AFD5</accession>
<evidence type="ECO:0000313" key="1">
    <source>
        <dbReference type="EMBL" id="SCB93344.1"/>
    </source>
</evidence>